<dbReference type="PANTHER" id="PTHR35560:SF3">
    <property type="entry name" value="PEPTIDASE S9 PROLYL OLIGOPEPTIDASE CATALYTIC DOMAIN-CONTAINING PROTEIN"/>
    <property type="match status" value="1"/>
</dbReference>
<protein>
    <submittedName>
        <fullName evidence="1">Uncharacterized protein</fullName>
    </submittedName>
</protein>
<keyword evidence="2" id="KW-1185">Reference proteome</keyword>
<dbReference type="Proteomes" id="UP001176517">
    <property type="component" value="Unassembled WGS sequence"/>
</dbReference>
<reference evidence="1" key="1">
    <citation type="journal article" date="2023" name="PhytoFront">
        <title>Draft Genome Resources of Seven Strains of Tilletia horrida, Causal Agent of Kernel Smut of Rice.</title>
        <authorList>
            <person name="Khanal S."/>
            <person name="Antony Babu S."/>
            <person name="Zhou X.G."/>
        </authorList>
    </citation>
    <scope>NUCLEOTIDE SEQUENCE</scope>
    <source>
        <strain evidence="1">TX6</strain>
    </source>
</reference>
<name>A0AAN6JUK0_9BASI</name>
<accession>A0AAN6JUK0</accession>
<dbReference type="PANTHER" id="PTHR35560">
    <property type="entry name" value="BLL0132 PROTEIN"/>
    <property type="match status" value="1"/>
</dbReference>
<dbReference type="AlphaFoldDB" id="A0AAN6JUK0"/>
<evidence type="ECO:0000313" key="1">
    <source>
        <dbReference type="EMBL" id="KAK0557543.1"/>
    </source>
</evidence>
<proteinExistence type="predicted"/>
<dbReference type="EMBL" id="JAPDMZ010000004">
    <property type="protein sequence ID" value="KAK0557543.1"/>
    <property type="molecule type" value="Genomic_DNA"/>
</dbReference>
<organism evidence="1 2">
    <name type="scientific">Tilletia horrida</name>
    <dbReference type="NCBI Taxonomy" id="155126"/>
    <lineage>
        <taxon>Eukaryota</taxon>
        <taxon>Fungi</taxon>
        <taxon>Dikarya</taxon>
        <taxon>Basidiomycota</taxon>
        <taxon>Ustilaginomycotina</taxon>
        <taxon>Exobasidiomycetes</taxon>
        <taxon>Tilletiales</taxon>
        <taxon>Tilletiaceae</taxon>
        <taxon>Tilletia</taxon>
    </lineage>
</organism>
<comment type="caution">
    <text evidence="1">The sequence shown here is derived from an EMBL/GenBank/DDBJ whole genome shotgun (WGS) entry which is preliminary data.</text>
</comment>
<dbReference type="Gene3D" id="3.40.50.1820">
    <property type="entry name" value="alpha/beta hydrolase"/>
    <property type="match status" value="1"/>
</dbReference>
<gene>
    <name evidence="1" type="ORF">OC846_000331</name>
</gene>
<dbReference type="InterPro" id="IPR029058">
    <property type="entry name" value="AB_hydrolase_fold"/>
</dbReference>
<dbReference type="SUPFAM" id="SSF53474">
    <property type="entry name" value="alpha/beta-Hydrolases"/>
    <property type="match status" value="1"/>
</dbReference>
<evidence type="ECO:0000313" key="2">
    <source>
        <dbReference type="Proteomes" id="UP001176517"/>
    </source>
</evidence>
<sequence length="418" mass="44696">MRAENVTDTETTKKLPIGSSMIQFSPSAQTKATVPLYVSAAWNAGRTSPASRAYIVWHGSQRNGQSSFNDVHAALSSAGNNLDTTTSDILVIALQFYTPNDASKRRLFDSARNLAWQFTGDANTKSRGSTFGLFDGTDAIAPAGETDPTYGLNGAKISTFDVLDSVISYISNRAYYPNMQRITLVGHSAGGQAISRYMTLNPAVLSGLTGIHIRSVIANAPSMVYFTNDRPDNPAAQTVVSTRRTSGGAISSNGCDFNDWRYGLQGYMPRYVTARARDGPGDGLRLFTSYIAKDVVRLVGTNDVYALAEGSGDQTCAVLTQGGENRRDRNYAAWAYLNLLAATNEDVSAFYGYANLSQSVHPVAGLGSVFNHQLGIVSGVGHDSTQMFASPVGISALLDDRVQPGPRPPPAPAFESSK</sequence>